<proteinExistence type="inferred from homology"/>
<evidence type="ECO:0000313" key="9">
    <source>
        <dbReference type="EMBL" id="MFC5465512.1"/>
    </source>
</evidence>
<dbReference type="Pfam" id="PF00528">
    <property type="entry name" value="BPD_transp_1"/>
    <property type="match status" value="1"/>
</dbReference>
<comment type="caution">
    <text evidence="9">The sequence shown here is derived from an EMBL/GenBank/DDBJ whole genome shotgun (WGS) entry which is preliminary data.</text>
</comment>
<dbReference type="InterPro" id="IPR000515">
    <property type="entry name" value="MetI-like"/>
</dbReference>
<dbReference type="SUPFAM" id="SSF161098">
    <property type="entry name" value="MetI-like"/>
    <property type="match status" value="1"/>
</dbReference>
<name>A0ABW0LKK5_9BACI</name>
<organism evidence="9 10">
    <name type="scientific">Lederbergia graminis</name>
    <dbReference type="NCBI Taxonomy" id="735518"/>
    <lineage>
        <taxon>Bacteria</taxon>
        <taxon>Bacillati</taxon>
        <taxon>Bacillota</taxon>
        <taxon>Bacilli</taxon>
        <taxon>Bacillales</taxon>
        <taxon>Bacillaceae</taxon>
        <taxon>Lederbergia</taxon>
    </lineage>
</organism>
<reference evidence="10" key="1">
    <citation type="journal article" date="2019" name="Int. J. Syst. Evol. Microbiol.">
        <title>The Global Catalogue of Microorganisms (GCM) 10K type strain sequencing project: providing services to taxonomists for standard genome sequencing and annotation.</title>
        <authorList>
            <consortium name="The Broad Institute Genomics Platform"/>
            <consortium name="The Broad Institute Genome Sequencing Center for Infectious Disease"/>
            <person name="Wu L."/>
            <person name="Ma J."/>
        </authorList>
    </citation>
    <scope>NUCLEOTIDE SEQUENCE [LARGE SCALE GENOMIC DNA]</scope>
    <source>
        <strain evidence="10">CGMCC 1.12237</strain>
    </source>
</reference>
<keyword evidence="10" id="KW-1185">Reference proteome</keyword>
<feature type="domain" description="ABC transmembrane type-1" evidence="8">
    <location>
        <begin position="81"/>
        <end position="271"/>
    </location>
</feature>
<dbReference type="RefSeq" id="WP_382351964.1">
    <property type="nucleotide sequence ID" value="NZ_JBHSMC010000014.1"/>
</dbReference>
<comment type="subcellular location">
    <subcellularLocation>
        <location evidence="1 7">Cell membrane</location>
        <topology evidence="1 7">Multi-pass membrane protein</topology>
    </subcellularLocation>
</comment>
<evidence type="ECO:0000256" key="1">
    <source>
        <dbReference type="ARBA" id="ARBA00004651"/>
    </source>
</evidence>
<dbReference type="CDD" id="cd06261">
    <property type="entry name" value="TM_PBP2"/>
    <property type="match status" value="1"/>
</dbReference>
<dbReference type="InterPro" id="IPR035906">
    <property type="entry name" value="MetI-like_sf"/>
</dbReference>
<evidence type="ECO:0000256" key="3">
    <source>
        <dbReference type="ARBA" id="ARBA00022475"/>
    </source>
</evidence>
<evidence type="ECO:0000259" key="8">
    <source>
        <dbReference type="PROSITE" id="PS50928"/>
    </source>
</evidence>
<sequence length="286" mass="32225">MVDAQKTSSKRFTIRLLFRVAIVIVVLIGAFTMLVPFLWMILTSLKTDQNVFTIPVTWLPEEFQWGNYLKAWEIADFSRYIFNSLFVTTIIMIFSLLFNSMAGYAFAKYRFRAREPLFLLLLSTMMIPGQVTMIPVYLILEQLGFLDSYFGLIVPGLATAFGIFIMRQFMLSIPDDFIDAARIDGASEARIFFQIILPISKPAISALGIFTFVGAWNDFLFPLLVISSDSMKTLPLAIASLAAGQYVQSWPLLMAAATFITLPVIIVFFIGQRYFIEGIAMTGIKG</sequence>
<keyword evidence="6 7" id="KW-0472">Membrane</keyword>
<feature type="transmembrane region" description="Helical" evidence="7">
    <location>
        <begin position="118"/>
        <end position="140"/>
    </location>
</feature>
<feature type="transmembrane region" description="Helical" evidence="7">
    <location>
        <begin position="16"/>
        <end position="42"/>
    </location>
</feature>
<dbReference type="Proteomes" id="UP001596147">
    <property type="component" value="Unassembled WGS sequence"/>
</dbReference>
<feature type="transmembrane region" description="Helical" evidence="7">
    <location>
        <begin position="80"/>
        <end position="106"/>
    </location>
</feature>
<feature type="transmembrane region" description="Helical" evidence="7">
    <location>
        <begin position="152"/>
        <end position="170"/>
    </location>
</feature>
<dbReference type="PROSITE" id="PS50928">
    <property type="entry name" value="ABC_TM1"/>
    <property type="match status" value="1"/>
</dbReference>
<protein>
    <submittedName>
        <fullName evidence="9">Carbohydrate ABC transporter permease</fullName>
    </submittedName>
</protein>
<evidence type="ECO:0000256" key="5">
    <source>
        <dbReference type="ARBA" id="ARBA00022989"/>
    </source>
</evidence>
<evidence type="ECO:0000256" key="2">
    <source>
        <dbReference type="ARBA" id="ARBA00022448"/>
    </source>
</evidence>
<keyword evidence="2 7" id="KW-0813">Transport</keyword>
<gene>
    <name evidence="9" type="ORF">ACFPM4_12195</name>
</gene>
<comment type="similarity">
    <text evidence="7">Belongs to the binding-protein-dependent transport system permease family.</text>
</comment>
<feature type="transmembrane region" description="Helical" evidence="7">
    <location>
        <begin position="250"/>
        <end position="271"/>
    </location>
</feature>
<dbReference type="Gene3D" id="1.10.3720.10">
    <property type="entry name" value="MetI-like"/>
    <property type="match status" value="1"/>
</dbReference>
<evidence type="ECO:0000313" key="10">
    <source>
        <dbReference type="Proteomes" id="UP001596147"/>
    </source>
</evidence>
<dbReference type="PANTHER" id="PTHR43744">
    <property type="entry name" value="ABC TRANSPORTER PERMEASE PROTEIN MG189-RELATED-RELATED"/>
    <property type="match status" value="1"/>
</dbReference>
<keyword evidence="5 7" id="KW-1133">Transmembrane helix</keyword>
<feature type="transmembrane region" description="Helical" evidence="7">
    <location>
        <begin position="191"/>
        <end position="216"/>
    </location>
</feature>
<keyword evidence="4 7" id="KW-0812">Transmembrane</keyword>
<accession>A0ABW0LKK5</accession>
<evidence type="ECO:0000256" key="4">
    <source>
        <dbReference type="ARBA" id="ARBA00022692"/>
    </source>
</evidence>
<evidence type="ECO:0000256" key="7">
    <source>
        <dbReference type="RuleBase" id="RU363032"/>
    </source>
</evidence>
<evidence type="ECO:0000256" key="6">
    <source>
        <dbReference type="ARBA" id="ARBA00023136"/>
    </source>
</evidence>
<dbReference type="PANTHER" id="PTHR43744:SF12">
    <property type="entry name" value="ABC TRANSPORTER PERMEASE PROTEIN MG189-RELATED"/>
    <property type="match status" value="1"/>
</dbReference>
<keyword evidence="3" id="KW-1003">Cell membrane</keyword>
<dbReference type="EMBL" id="JBHSMC010000014">
    <property type="protein sequence ID" value="MFC5465512.1"/>
    <property type="molecule type" value="Genomic_DNA"/>
</dbReference>